<dbReference type="Proteomes" id="UP000324832">
    <property type="component" value="Unassembled WGS sequence"/>
</dbReference>
<organism evidence="1 2">
    <name type="scientific">Leptidea sinapis</name>
    <dbReference type="NCBI Taxonomy" id="189913"/>
    <lineage>
        <taxon>Eukaryota</taxon>
        <taxon>Metazoa</taxon>
        <taxon>Ecdysozoa</taxon>
        <taxon>Arthropoda</taxon>
        <taxon>Hexapoda</taxon>
        <taxon>Insecta</taxon>
        <taxon>Pterygota</taxon>
        <taxon>Neoptera</taxon>
        <taxon>Endopterygota</taxon>
        <taxon>Lepidoptera</taxon>
        <taxon>Glossata</taxon>
        <taxon>Ditrysia</taxon>
        <taxon>Papilionoidea</taxon>
        <taxon>Pieridae</taxon>
        <taxon>Dismorphiinae</taxon>
        <taxon>Leptidea</taxon>
    </lineage>
</organism>
<reference evidence="1 2" key="1">
    <citation type="submission" date="2017-07" db="EMBL/GenBank/DDBJ databases">
        <authorList>
            <person name="Talla V."/>
            <person name="Backstrom N."/>
        </authorList>
    </citation>
    <scope>NUCLEOTIDE SEQUENCE [LARGE SCALE GENOMIC DNA]</scope>
</reference>
<sequence>MEIPPQAEMLEEDSNLDLIAPPYCDTIYRNQESRWSTITPLHIANLGKAVFVDAGPVEQNVVINFYLHLQQSLKVSRWGRA</sequence>
<proteinExistence type="predicted"/>
<protein>
    <submittedName>
        <fullName evidence="1">Uncharacterized protein</fullName>
    </submittedName>
</protein>
<accession>A0A5E4PTS6</accession>
<dbReference type="EMBL" id="FZQP02000537">
    <property type="protein sequence ID" value="VVC89391.1"/>
    <property type="molecule type" value="Genomic_DNA"/>
</dbReference>
<evidence type="ECO:0000313" key="1">
    <source>
        <dbReference type="EMBL" id="VVC89391.1"/>
    </source>
</evidence>
<keyword evidence="2" id="KW-1185">Reference proteome</keyword>
<evidence type="ECO:0000313" key="2">
    <source>
        <dbReference type="Proteomes" id="UP000324832"/>
    </source>
</evidence>
<name>A0A5E4PTS6_9NEOP</name>
<gene>
    <name evidence="1" type="ORF">LSINAPIS_LOCUS2526</name>
</gene>
<dbReference type="AlphaFoldDB" id="A0A5E4PTS6"/>